<dbReference type="EMBL" id="CAJOBC010040453">
    <property type="protein sequence ID" value="CAF4141409.1"/>
    <property type="molecule type" value="Genomic_DNA"/>
</dbReference>
<proteinExistence type="predicted"/>
<sequence>MVDSVVPRGGDVLVTIRGTTGTGTFGTMGDDATIGAKCRCDDGGEVGCGVPVRGRF</sequence>
<protein>
    <submittedName>
        <fullName evidence="1">Uncharacterized protein</fullName>
    </submittedName>
</protein>
<comment type="caution">
    <text evidence="1">The sequence shown here is derived from an EMBL/GenBank/DDBJ whole genome shotgun (WGS) entry which is preliminary data.</text>
</comment>
<accession>A0A8S2R627</accession>
<name>A0A8S2R627_9BILA</name>
<evidence type="ECO:0000313" key="2">
    <source>
        <dbReference type="Proteomes" id="UP000681722"/>
    </source>
</evidence>
<feature type="non-terminal residue" evidence="1">
    <location>
        <position position="56"/>
    </location>
</feature>
<evidence type="ECO:0000313" key="1">
    <source>
        <dbReference type="EMBL" id="CAF4141409.1"/>
    </source>
</evidence>
<gene>
    <name evidence="1" type="ORF">SRO942_LOCUS29343</name>
</gene>
<dbReference type="AlphaFoldDB" id="A0A8S2R627"/>
<reference evidence="1" key="1">
    <citation type="submission" date="2021-02" db="EMBL/GenBank/DDBJ databases">
        <authorList>
            <person name="Nowell W R."/>
        </authorList>
    </citation>
    <scope>NUCLEOTIDE SEQUENCE</scope>
</reference>
<dbReference type="Proteomes" id="UP000681722">
    <property type="component" value="Unassembled WGS sequence"/>
</dbReference>
<organism evidence="1 2">
    <name type="scientific">Didymodactylos carnosus</name>
    <dbReference type="NCBI Taxonomy" id="1234261"/>
    <lineage>
        <taxon>Eukaryota</taxon>
        <taxon>Metazoa</taxon>
        <taxon>Spiralia</taxon>
        <taxon>Gnathifera</taxon>
        <taxon>Rotifera</taxon>
        <taxon>Eurotatoria</taxon>
        <taxon>Bdelloidea</taxon>
        <taxon>Philodinida</taxon>
        <taxon>Philodinidae</taxon>
        <taxon>Didymodactylos</taxon>
    </lineage>
</organism>